<dbReference type="InterPro" id="IPR028281">
    <property type="entry name" value="Sirohaem_synthase_central"/>
</dbReference>
<dbReference type="GO" id="GO:0004325">
    <property type="term" value="F:ferrochelatase activity"/>
    <property type="evidence" value="ECO:0007669"/>
    <property type="project" value="InterPro"/>
</dbReference>
<dbReference type="eggNOG" id="COG1648">
    <property type="taxonomic scope" value="Bacteria"/>
</dbReference>
<dbReference type="Gene3D" id="3.40.50.720">
    <property type="entry name" value="NAD(P)-binding Rossmann-like Domain"/>
    <property type="match status" value="1"/>
</dbReference>
<name>R9GUR4_9SPHI</name>
<evidence type="ECO:0000259" key="8">
    <source>
        <dbReference type="Pfam" id="PF14824"/>
    </source>
</evidence>
<dbReference type="InterPro" id="IPR036291">
    <property type="entry name" value="NAD(P)-bd_dom_sf"/>
</dbReference>
<dbReference type="EMBL" id="AQPN01000145">
    <property type="protein sequence ID" value="EOR92639.1"/>
    <property type="molecule type" value="Genomic_DNA"/>
</dbReference>
<gene>
    <name evidence="9" type="ORF">ADIARSV_4151</name>
</gene>
<keyword evidence="7" id="KW-0472">Membrane</keyword>
<keyword evidence="3 9" id="KW-0560">Oxidoreductase</keyword>
<comment type="pathway">
    <text evidence="1">Porphyrin-containing compound metabolism; siroheme biosynthesis; sirohydrochlorin from precorrin-2: step 1/1.</text>
</comment>
<keyword evidence="9" id="KW-0456">Lyase</keyword>
<feature type="transmembrane region" description="Helical" evidence="7">
    <location>
        <begin position="205"/>
        <end position="226"/>
    </location>
</feature>
<reference evidence="9 10" key="1">
    <citation type="journal article" date="2013" name="Genome Announc.">
        <title>Draft Genome Sequence of Arcticibacter svalbardensis Strain MN12-7T, a Member of the Family Sphingobacteriaceae Isolated from an Arctic Soil Sample.</title>
        <authorList>
            <person name="Shivaji S."/>
            <person name="Ara S."/>
            <person name="Prasad S."/>
            <person name="Manasa B.P."/>
            <person name="Begum Z."/>
            <person name="Singh A."/>
            <person name="Kumar Pinnaka A."/>
        </authorList>
    </citation>
    <scope>NUCLEOTIDE SEQUENCE [LARGE SCALE GENOMIC DNA]</scope>
    <source>
        <strain evidence="9 10">MN12-7</strain>
    </source>
</reference>
<keyword evidence="5" id="KW-0627">Porphyrin biosynthesis</keyword>
<evidence type="ECO:0000256" key="7">
    <source>
        <dbReference type="SAM" id="Phobius"/>
    </source>
</evidence>
<accession>R9GUR4</accession>
<dbReference type="GO" id="GO:0019354">
    <property type="term" value="P:siroheme biosynthetic process"/>
    <property type="evidence" value="ECO:0007669"/>
    <property type="project" value="UniProtKB-UniPathway"/>
</dbReference>
<dbReference type="EC" id="1.3.1.76" evidence="2"/>
<dbReference type="InterPro" id="IPR028161">
    <property type="entry name" value="Met8-like"/>
</dbReference>
<evidence type="ECO:0000256" key="4">
    <source>
        <dbReference type="ARBA" id="ARBA00023027"/>
    </source>
</evidence>
<dbReference type="Proteomes" id="UP000014174">
    <property type="component" value="Unassembled WGS sequence"/>
</dbReference>
<dbReference type="InterPro" id="IPR042518">
    <property type="entry name" value="SirC_C"/>
</dbReference>
<evidence type="ECO:0000256" key="2">
    <source>
        <dbReference type="ARBA" id="ARBA00012400"/>
    </source>
</evidence>
<dbReference type="RefSeq" id="WP_016197369.1">
    <property type="nucleotide sequence ID" value="NZ_AQPN01000145.1"/>
</dbReference>
<dbReference type="NCBIfam" id="TIGR01470">
    <property type="entry name" value="cysG_Nterm"/>
    <property type="match status" value="1"/>
</dbReference>
<feature type="domain" description="Siroheme synthase central" evidence="8">
    <location>
        <begin position="129"/>
        <end position="152"/>
    </location>
</feature>
<dbReference type="InterPro" id="IPR006367">
    <property type="entry name" value="Sirohaem_synthase_N"/>
</dbReference>
<keyword evidence="4" id="KW-0520">NAD</keyword>
<dbReference type="Gene3D" id="1.10.8.610">
    <property type="entry name" value="SirC, precorrin-2 dehydrogenase, C-terminal helical domain-like"/>
    <property type="match status" value="1"/>
</dbReference>
<proteinExistence type="predicted"/>
<evidence type="ECO:0000256" key="6">
    <source>
        <dbReference type="ARBA" id="ARBA00047561"/>
    </source>
</evidence>
<dbReference type="UniPathway" id="UPA00262">
    <property type="reaction ID" value="UER00222"/>
</dbReference>
<organism evidence="9 10">
    <name type="scientific">Arcticibacter svalbardensis MN12-7</name>
    <dbReference type="NCBI Taxonomy" id="1150600"/>
    <lineage>
        <taxon>Bacteria</taxon>
        <taxon>Pseudomonadati</taxon>
        <taxon>Bacteroidota</taxon>
        <taxon>Sphingobacteriia</taxon>
        <taxon>Sphingobacteriales</taxon>
        <taxon>Sphingobacteriaceae</taxon>
        <taxon>Arcticibacter</taxon>
    </lineage>
</organism>
<dbReference type="PANTHER" id="PTHR35330">
    <property type="entry name" value="SIROHEME BIOSYNTHESIS PROTEIN MET8"/>
    <property type="match status" value="1"/>
</dbReference>
<evidence type="ECO:0000256" key="1">
    <source>
        <dbReference type="ARBA" id="ARBA00005010"/>
    </source>
</evidence>
<keyword evidence="7" id="KW-1133">Transmembrane helix</keyword>
<evidence type="ECO:0000256" key="5">
    <source>
        <dbReference type="ARBA" id="ARBA00023244"/>
    </source>
</evidence>
<sequence>MVETPAKNPLFPIFVKLHTLNLLLVGGGYVALEKLATLLINSPDAKIKLVAGIISNDVHAVLKEHNIPFEERDFEVRDLEDVDLAIVAINDGQISSKIAAACKERKVLTNVADQPAICDFYLGSVVQKGNLKIAISTNGKSPTIAKRIKEMLNETIPDEMEDLLNNMQRIRNGLKGDFTEKVKQLDAITSVLIDNKNKKSVFRTFLYMLSYIIAILFLMIAGYYILSALL</sequence>
<dbReference type="Pfam" id="PF13241">
    <property type="entry name" value="NAD_binding_7"/>
    <property type="match status" value="1"/>
</dbReference>
<comment type="catalytic activity">
    <reaction evidence="6">
        <text>precorrin-2 + NAD(+) = sirohydrochlorin + NADH + 2 H(+)</text>
        <dbReference type="Rhea" id="RHEA:15613"/>
        <dbReference type="ChEBI" id="CHEBI:15378"/>
        <dbReference type="ChEBI" id="CHEBI:57540"/>
        <dbReference type="ChEBI" id="CHEBI:57945"/>
        <dbReference type="ChEBI" id="CHEBI:58351"/>
        <dbReference type="ChEBI" id="CHEBI:58827"/>
        <dbReference type="EC" id="1.3.1.76"/>
    </reaction>
</comment>
<feature type="transmembrane region" description="Helical" evidence="7">
    <location>
        <begin position="13"/>
        <end position="32"/>
    </location>
</feature>
<dbReference type="PATRIC" id="fig|1150600.3.peg.4109"/>
<dbReference type="PANTHER" id="PTHR35330:SF1">
    <property type="entry name" value="SIROHEME BIOSYNTHESIS PROTEIN MET8"/>
    <property type="match status" value="1"/>
</dbReference>
<evidence type="ECO:0000313" key="9">
    <source>
        <dbReference type="EMBL" id="EOR92639.1"/>
    </source>
</evidence>
<protein>
    <recommendedName>
        <fullName evidence="2">precorrin-2 dehydrogenase</fullName>
        <ecNumber evidence="2">1.3.1.76</ecNumber>
    </recommendedName>
</protein>
<keyword evidence="7" id="KW-0812">Transmembrane</keyword>
<dbReference type="OrthoDB" id="45564at2"/>
<dbReference type="SUPFAM" id="SSF51735">
    <property type="entry name" value="NAD(P)-binding Rossmann-fold domains"/>
    <property type="match status" value="1"/>
</dbReference>
<keyword evidence="10" id="KW-1185">Reference proteome</keyword>
<dbReference type="SUPFAM" id="SSF75615">
    <property type="entry name" value="Siroheme synthase middle domains-like"/>
    <property type="match status" value="1"/>
</dbReference>
<evidence type="ECO:0000313" key="10">
    <source>
        <dbReference type="Proteomes" id="UP000014174"/>
    </source>
</evidence>
<dbReference type="STRING" id="1150600.ADIARSV_4151"/>
<dbReference type="AlphaFoldDB" id="R9GUR4"/>
<dbReference type="Pfam" id="PF14824">
    <property type="entry name" value="Sirohm_synth_M"/>
    <property type="match status" value="1"/>
</dbReference>
<evidence type="ECO:0000256" key="3">
    <source>
        <dbReference type="ARBA" id="ARBA00023002"/>
    </source>
</evidence>
<dbReference type="GO" id="GO:0043115">
    <property type="term" value="F:precorrin-2 dehydrogenase activity"/>
    <property type="evidence" value="ECO:0007669"/>
    <property type="project" value="UniProtKB-EC"/>
</dbReference>
<comment type="caution">
    <text evidence="9">The sequence shown here is derived from an EMBL/GenBank/DDBJ whole genome shotgun (WGS) entry which is preliminary data.</text>
</comment>